<evidence type="ECO:0008006" key="3">
    <source>
        <dbReference type="Google" id="ProtNLM"/>
    </source>
</evidence>
<sequence length="186" mass="20781">MAEIETDMTTQVCEFVAYGETEGAPLCVCSLASAQVWQGAEHDRTRYWEVVEAMGQDLLFRFDAQHHFFNTETGNFALFRSADATELVVAEVITAEESAALPWRGARFSVNPDTRTLLPLRGWMCFFDAALTLPAPLLPQAALYAVDKSAPWNAAVLDCRYDAAYEVTFRSDTLHLEGICFRQEAL</sequence>
<name>A0ABS3QAN0_9BACT</name>
<dbReference type="Proteomes" id="UP000664369">
    <property type="component" value="Unassembled WGS sequence"/>
</dbReference>
<dbReference type="EMBL" id="JAGETZ010000001">
    <property type="protein sequence ID" value="MBO2007884.1"/>
    <property type="molecule type" value="Genomic_DNA"/>
</dbReference>
<accession>A0ABS3QAN0</accession>
<dbReference type="RefSeq" id="WP_208173409.1">
    <property type="nucleotide sequence ID" value="NZ_JAGETZ010000001.1"/>
</dbReference>
<evidence type="ECO:0000313" key="2">
    <source>
        <dbReference type="Proteomes" id="UP000664369"/>
    </source>
</evidence>
<protein>
    <recommendedName>
        <fullName evidence="3">Glycolipid-binding domain-containing protein</fullName>
    </recommendedName>
</protein>
<gene>
    <name evidence="1" type="ORF">J4E00_02400</name>
</gene>
<proteinExistence type="predicted"/>
<keyword evidence="2" id="KW-1185">Reference proteome</keyword>
<organism evidence="1 2">
    <name type="scientific">Hymenobacter negativus</name>
    <dbReference type="NCBI Taxonomy" id="2795026"/>
    <lineage>
        <taxon>Bacteria</taxon>
        <taxon>Pseudomonadati</taxon>
        <taxon>Bacteroidota</taxon>
        <taxon>Cytophagia</taxon>
        <taxon>Cytophagales</taxon>
        <taxon>Hymenobacteraceae</taxon>
        <taxon>Hymenobacter</taxon>
    </lineage>
</organism>
<evidence type="ECO:0000313" key="1">
    <source>
        <dbReference type="EMBL" id="MBO2007884.1"/>
    </source>
</evidence>
<reference evidence="1 2" key="1">
    <citation type="submission" date="2021-03" db="EMBL/GenBank/DDBJ databases">
        <authorList>
            <person name="Kim M.K."/>
        </authorList>
    </citation>
    <scope>NUCLEOTIDE SEQUENCE [LARGE SCALE GENOMIC DNA]</scope>
    <source>
        <strain evidence="1 2">BT442</strain>
    </source>
</reference>
<comment type="caution">
    <text evidence="1">The sequence shown here is derived from an EMBL/GenBank/DDBJ whole genome shotgun (WGS) entry which is preliminary data.</text>
</comment>